<sequence>FKFTPPPLAPIFEPTAEEFGNFYEYLRDIYPIVVKTGVCKIRPPKGWKPPFCIDIDTFEFTPRIQRLNELEATSRVKLNFLDQLARFWELQGARLRVPCVDKRHVDLHRLSQAVQRLGGYDSVCSGKRWQQVAELTGYPASSRCAPAQLRQHYERIVRPYDIFKAGVSTDVGLLRAKSIERQQSSHGGVGGSGGGAGGPPTRRYGARGGLVRYPSASSSTAAADESGGGLDDAGIDYNRSKELRRLQYFGPGPKAAVPQAALPPEQSAPVVEPTRMEVKSKREGTAGWLDSLVCRVCSTSAQEELLLICESCQAPFHTYCLFPQLPDVPKGEWRCPGCVAKSFDRPSAEYGFEQSRKQYTLADFGAMADQFKAGHFHKSLHCISYSEVESEFWRLLQALNEPISVEYGADLHSSSAGSGFPTANRRPRLFDSRDEAAKWDAYLADEWNLNNLPLNEQGFLRFLHQDINGMVIPWCYVGMVFSAFCWHIEDHWSYSINYLHWGEPKTWYGVPAHDAEGLERVMRAEAGELFDASPDLLHHITTIMNPNQLMSAGVSVYRIDQEAGDFVITCPRAYHAGFNQGFNFAEAVNFCPSDWLPVGRQCVDHYASIGRHCVFSHEELVCAAAIAAVQKPACIKESQLPELLFELQIVVDREERELQVLAALSVPSDSSKSDGTNGGKFDSNERGFERFEVLPDDDRQCSVCSTTLYVSAIVCQCLPRRLLCLSHSDQLCPKCTSHLLYRHTVPELRKLVASLSDRTTGLEQWRRESTDLLARMRRARQASGDSKCSTMTTRPTREQLAELCNRARKQLGVPRSCPILAELRSALALADQAASIVQVLLKPPRAESGKSGSGGNNKTAANADKKRVPYASFQAFRSKLAGLACTVDGQSEFESICVKVDAWLARCHKLLVKSESAAGSNPTETDSDAEAVEEAEALLAESAQLPVSLDELPKLREIAVRLNWRREVGSLIRGSSRCSMARIEELNSCQPPASAVGQQLLSKFHALYDRALQITYGVKILLQVTSTDRGSEDFDNTEAILMIEQARRLPIDIDLVDRLALLAESVDDWQVAATPPAGGFNGLAEVERLVQTGRSLGVRLKKLASLESQTELARAWLRQAGDAFLRPADAASAGDTALDIEMALLAAVLPVGADPQKFASSEAEEAQLLYNTATAAELRQIAAYSAADSAVVVERSKRPGMDTLLALLVANRGFQIRLAASRAIHLLSERAMAWRQRVHDTLLSTVELRAALLLVARALHFRLPHKLMWQLRSRLGESADAELAGVSARRPRKSLLFPRAPLEADTDTTGGEFDSVDDIDETGRRRRVDPAAAAARVSGLRLSVETHSQLNSLLAEGRLLEVGMEETDWLRLMLRSATASAAFVAASASTSSASVAAASAAADASSAASPAGGKRAHLFELDRNSDASPALAIPTYFFSSFFSRQHSSSSTSGSLAIRSGSDSTSGCICCVKCGRQFPTERGARIHQNYCNSSSAAVAPVIAAAASTTAAADSGTRQRQLESGVIIGTVFKREPDTADFSAVDADNLSDMNRSGNAVLLSLNECVFCCRLFDSAEALARHLLSHNQMQPFLCCFCQQPFPSRQTLDWHFVHLHRMQMPGQQQQQPNTAPVISVAASDDMPRQTSPRSSPQPRRLHLQQRPRKPGLIRKKNLPKIRARLGPTTEEQSSSQQPQAQLDSTEQPVEQSDQQPEAQDKKNKQARQKLNIQAKRKVTSVDPQFTCHLCSRRYWTERELASHFIICLRRRRLTDPEKPKCEFCQKLCGNKLRLISHIRRMPFGQTALHLPMFPTRSSVMLHSYRFRRLVNARLSKNANSNTNSSKKTDRRRPRNSFQSEQAVETEAEQSLQAGEELSLEEEQCQDGEQKLYGEPAEQAAAGDSTGGRQWQPFVWCDPNQLAEDLRSATYAAAAADSIISKHRVEQFLAKCSCMHVVVQNLLRYKCREVCFGGSDCCAAASLIACRKSSRACCVLLLKKLSRCTDRPSRSVRSHSHRPASIPDARAIVEQTGITTAVSSASAAAAATAAGRRLSRATAVANTKQPALRSPAPPSLLLLSRSSSMTSAQQLGAAQTAKTEPAVEIQFGLVLLKCTGDCQGDRLDEARVCICSRSDLSSSVRAERRPQLAPDEAAKSEGAAGESDRLDQDARELACRMLAESEEREDEAGARVLGCKRCRPVAAGPAAQAQAQLTALEQPPDLHQVHAGHPAAVQRRHMVADAQPGLGRHAAQLNAGDHQAELPTAGFCTRFDVLVGVLSIIVITTAAGPSRHQLRFHGEAELRTVRPLVQPELAAGRGWPRTELRLAARLPLSRLQCRCIRIAEVAGDSQHAPLLRALLDCRLRVPKRRSLSFVVLKSIWHGLWPASILAIRTRSSRTGSCGPSCLISATAQAACRAAIQLSISAVLGAWIFPHGAESKLSCRCRLPMPLVLPPLTAAAGSRLYSSSSWPRSDAQCGRQRLRLASCGWPRRMTSQGFTDSHLRRVSYNQLSASTAGQTSLINIGQQHRLRPPVVLGLQPQQQPAPPMISRYVQRHNIIGEPSPRLVVVARFGSPEHVAAAPLSWLSSAGGNRFSGGTPAEAAVAHDELLGPTDCRQCAGLTQCSAATGARHTSAASSIDGVASGGGGGGLRAGGGGGILGLLGEDVAIVGRVAEMIGLLLVAQHPGQQQPLAVGNGVDASLAAELACLVVGAELADAQSAAGKHLRIAVANRIQGQHGVVPAEQAQYEHALAVVEHRIEEFQFNIDAADLLVDYAPDEQEQADEHAQGEQQQHQLGDYTNVKSFRPISLTSFCVKLMERLILWRLRECDLRSDPKEVKYLGVTLTHDLRWTKHLDNVIGRAKRCFAQLRRAIGPTWGLSPRTVRWIYTGIIRPSITYASLIWTSVLEQKAARQRLYQLQGSICRAITGAYPSTPYEGLNTILNLPPLHLFIRAEAMKSASRLIRDKTLNNAPSGFMPMKTLIPHMDFVRRDLNNIHMDLGNVDSRPPALNIRRGFKTAIPGRDNIPLDVGVNRRSQGIHCFTDGSLFNGRAGAGIAIFHEGKMLLQESLHLGENTSVFQAEICAIEQCAQQLFQANINNFDINFYTDSQAAIKALTTENISAATLHWNSCTEYRQSRSAMPNLNRKVSDYLISLNRTDLREMCMVLTGHGFFQRHISLQTGCPPTCPFCGIGEETAEHHVTFCPYFNKARHKYLGHPQRMDELTTADNIRDLRAFVRDSGRMRNSAVALNALPNMDNTESTISGRRLEQMKLNMTPRADMNTNGLSRTPLAMSPSTSKQRCRLLVSGWLDSLTAAQSLLAASCPGSEPDSWSSAAAPALAADRARSISIIMKPIGLIIRNEIGANRYR</sequence>
<feature type="region of interest" description="Disordered" evidence="16">
    <location>
        <begin position="182"/>
        <end position="210"/>
    </location>
</feature>
<feature type="compositionally biased region" description="Low complexity" evidence="16">
    <location>
        <begin position="1641"/>
        <end position="1651"/>
    </location>
</feature>
<keyword evidence="5" id="KW-0479">Metal-binding</keyword>
<dbReference type="SMART" id="SM00501">
    <property type="entry name" value="BRIGHT"/>
    <property type="match status" value="1"/>
</dbReference>
<dbReference type="InterPro" id="IPR019787">
    <property type="entry name" value="Znf_PHD-finger"/>
</dbReference>
<dbReference type="InterPro" id="IPR001965">
    <property type="entry name" value="Znf_PHD"/>
</dbReference>
<feature type="compositionally biased region" description="Polar residues" evidence="16">
    <location>
        <begin position="1693"/>
        <end position="1710"/>
    </location>
</feature>
<keyword evidence="8" id="KW-0862">Zinc</keyword>
<dbReference type="PROSITE" id="PS50157">
    <property type="entry name" value="ZINC_FINGER_C2H2_2"/>
    <property type="match status" value="2"/>
</dbReference>
<evidence type="ECO:0000256" key="5">
    <source>
        <dbReference type="ARBA" id="ARBA00022723"/>
    </source>
</evidence>
<dbReference type="SMART" id="SM00355">
    <property type="entry name" value="ZnF_C2H2"/>
    <property type="match status" value="5"/>
</dbReference>
<dbReference type="InterPro" id="IPR001606">
    <property type="entry name" value="ARID_dom"/>
</dbReference>
<dbReference type="EC" id="1.14.11.67" evidence="4"/>
<dbReference type="Pfam" id="PF01388">
    <property type="entry name" value="ARID"/>
    <property type="match status" value="1"/>
</dbReference>
<evidence type="ECO:0000256" key="2">
    <source>
        <dbReference type="ARBA" id="ARBA00004123"/>
    </source>
</evidence>
<feature type="compositionally biased region" description="Low complexity" evidence="16">
    <location>
        <begin position="1828"/>
        <end position="1838"/>
    </location>
</feature>
<dbReference type="Pfam" id="PF00628">
    <property type="entry name" value="PHD"/>
    <property type="match status" value="1"/>
</dbReference>
<dbReference type="GO" id="GO:0005634">
    <property type="term" value="C:nucleus"/>
    <property type="evidence" value="ECO:0007669"/>
    <property type="project" value="UniProtKB-SubCell"/>
</dbReference>
<dbReference type="InterPro" id="IPR013637">
    <property type="entry name" value="Lys_sp_deMease-like_dom"/>
</dbReference>
<evidence type="ECO:0000256" key="6">
    <source>
        <dbReference type="ARBA" id="ARBA00022737"/>
    </source>
</evidence>
<dbReference type="SMART" id="SM00545">
    <property type="entry name" value="JmjN"/>
    <property type="match status" value="1"/>
</dbReference>
<evidence type="ECO:0000259" key="17">
    <source>
        <dbReference type="PROSITE" id="PS50016"/>
    </source>
</evidence>
<evidence type="ECO:0000259" key="20">
    <source>
        <dbReference type="PROSITE" id="PS51183"/>
    </source>
</evidence>
<dbReference type="InterPro" id="IPR003347">
    <property type="entry name" value="JmjC_dom"/>
</dbReference>
<feature type="domain" description="JmjC" evidence="21">
    <location>
        <begin position="441"/>
        <end position="607"/>
    </location>
</feature>
<proteinExistence type="inferred from homology"/>
<dbReference type="PROSITE" id="PS01359">
    <property type="entry name" value="ZF_PHD_1"/>
    <property type="match status" value="1"/>
</dbReference>
<evidence type="ECO:0000256" key="4">
    <source>
        <dbReference type="ARBA" id="ARBA00012902"/>
    </source>
</evidence>
<dbReference type="Pfam" id="PF02375">
    <property type="entry name" value="JmjN"/>
    <property type="match status" value="1"/>
</dbReference>
<dbReference type="PROSITE" id="PS51183">
    <property type="entry name" value="JMJN"/>
    <property type="match status" value="1"/>
</dbReference>
<feature type="compositionally biased region" description="Basic residues" evidence="16">
    <location>
        <begin position="1652"/>
        <end position="1676"/>
    </location>
</feature>
<feature type="domain" description="C2H2-type" evidence="18">
    <location>
        <begin position="1562"/>
        <end position="1589"/>
    </location>
</feature>
<dbReference type="SUPFAM" id="SSF46774">
    <property type="entry name" value="ARID-like"/>
    <property type="match status" value="1"/>
</dbReference>
<evidence type="ECO:0000256" key="14">
    <source>
        <dbReference type="ARBA" id="ARBA00048734"/>
    </source>
</evidence>
<dbReference type="InterPro" id="IPR036397">
    <property type="entry name" value="RNaseH_sf"/>
</dbReference>
<feature type="domain" description="JmjN" evidence="20">
    <location>
        <begin position="9"/>
        <end position="50"/>
    </location>
</feature>
<dbReference type="InterPro" id="IPR048615">
    <property type="entry name" value="KDM5_C-hel"/>
</dbReference>
<feature type="region of interest" description="Disordered" evidence="16">
    <location>
        <begin position="2132"/>
        <end position="2159"/>
    </location>
</feature>
<dbReference type="PROSITE" id="PS50016">
    <property type="entry name" value="ZF_PHD_2"/>
    <property type="match status" value="1"/>
</dbReference>
<dbReference type="InterPro" id="IPR011011">
    <property type="entry name" value="Znf_FYVE_PHD"/>
</dbReference>
<evidence type="ECO:0000256" key="12">
    <source>
        <dbReference type="ARBA" id="ARBA00023004"/>
    </source>
</evidence>
<keyword evidence="12" id="KW-0408">Iron</keyword>
<dbReference type="FunFam" id="1.10.150.60:FF:000016">
    <property type="entry name" value="Putative Lysine-specific demethylase 5B"/>
    <property type="match status" value="1"/>
</dbReference>
<dbReference type="SUPFAM" id="SSF51197">
    <property type="entry name" value="Clavaminate synthase-like"/>
    <property type="match status" value="1"/>
</dbReference>
<feature type="domain" description="PHD-type" evidence="17">
    <location>
        <begin position="291"/>
        <end position="341"/>
    </location>
</feature>
<evidence type="ECO:0000256" key="1">
    <source>
        <dbReference type="ARBA" id="ARBA00001954"/>
    </source>
</evidence>
<keyword evidence="7 15" id="KW-0863">Zinc-finger</keyword>
<dbReference type="Gene3D" id="3.30.40.10">
    <property type="entry name" value="Zinc/RING finger domain, C3HC4 (zinc finger)"/>
    <property type="match status" value="1"/>
</dbReference>
<dbReference type="PROSITE" id="PS51184">
    <property type="entry name" value="JMJC"/>
    <property type="match status" value="1"/>
</dbReference>
<feature type="compositionally biased region" description="Polar residues" evidence="16">
    <location>
        <begin position="1848"/>
        <end position="1865"/>
    </location>
</feature>
<feature type="domain" description="ARID" evidence="19">
    <location>
        <begin position="74"/>
        <end position="165"/>
    </location>
</feature>
<dbReference type="Pfam" id="PF02928">
    <property type="entry name" value="zf-C5HC2"/>
    <property type="match status" value="1"/>
</dbReference>
<evidence type="ECO:0000256" key="11">
    <source>
        <dbReference type="ARBA" id="ARBA00023002"/>
    </source>
</evidence>
<dbReference type="InterPro" id="IPR036431">
    <property type="entry name" value="ARID_dom_sf"/>
</dbReference>
<dbReference type="SMART" id="SM00249">
    <property type="entry name" value="PHD"/>
    <property type="match status" value="1"/>
</dbReference>
<dbReference type="Gene3D" id="3.30.420.10">
    <property type="entry name" value="Ribonuclease H-like superfamily/Ribonuclease H"/>
    <property type="match status" value="1"/>
</dbReference>
<dbReference type="InterPro" id="IPR013087">
    <property type="entry name" value="Znf_C2H2_type"/>
</dbReference>
<dbReference type="Gene3D" id="1.10.150.60">
    <property type="entry name" value="ARID DNA-binding domain"/>
    <property type="match status" value="1"/>
</dbReference>
<feature type="compositionally biased region" description="Gly residues" evidence="16">
    <location>
        <begin position="187"/>
        <end position="198"/>
    </location>
</feature>
<keyword evidence="10" id="KW-0223">Dioxygenase</keyword>
<name>A0A1I8GI23_9PLAT</name>
<dbReference type="GO" id="GO:0034647">
    <property type="term" value="F:histone H3K4me/H3K4me2/H3K4me3 demethylase activity"/>
    <property type="evidence" value="ECO:0007669"/>
    <property type="project" value="UniProtKB-EC"/>
</dbReference>
<accession>A0A1I8GI23</accession>
<dbReference type="PROSITE" id="PS00028">
    <property type="entry name" value="ZINC_FINGER_C2H2_1"/>
    <property type="match status" value="2"/>
</dbReference>
<dbReference type="PANTHER" id="PTHR10694">
    <property type="entry name" value="LYSINE-SPECIFIC DEMETHYLASE"/>
    <property type="match status" value="1"/>
</dbReference>
<dbReference type="InterPro" id="IPR019786">
    <property type="entry name" value="Zinc_finger_PHD-type_CS"/>
</dbReference>
<dbReference type="SMART" id="SM01014">
    <property type="entry name" value="ARID"/>
    <property type="match status" value="1"/>
</dbReference>
<evidence type="ECO:0000259" key="19">
    <source>
        <dbReference type="PROSITE" id="PS51011"/>
    </source>
</evidence>
<dbReference type="SUPFAM" id="SSF53098">
    <property type="entry name" value="Ribonuclease H-like"/>
    <property type="match status" value="1"/>
</dbReference>
<keyword evidence="13" id="KW-0539">Nucleus</keyword>
<keyword evidence="22" id="KW-1185">Reference proteome</keyword>
<evidence type="ECO:0000256" key="9">
    <source>
        <dbReference type="ARBA" id="ARBA00022853"/>
    </source>
</evidence>
<keyword evidence="9" id="KW-0156">Chromatin regulator</keyword>
<dbReference type="Gene3D" id="2.60.120.650">
    <property type="entry name" value="Cupin"/>
    <property type="match status" value="1"/>
</dbReference>
<evidence type="ECO:0000256" key="8">
    <source>
        <dbReference type="ARBA" id="ARBA00022833"/>
    </source>
</evidence>
<dbReference type="GO" id="GO:0008270">
    <property type="term" value="F:zinc ion binding"/>
    <property type="evidence" value="ECO:0007669"/>
    <property type="project" value="UniProtKB-KW"/>
</dbReference>
<dbReference type="GO" id="GO:0006355">
    <property type="term" value="P:regulation of DNA-templated transcription"/>
    <property type="evidence" value="ECO:0007669"/>
    <property type="project" value="TreeGrafter"/>
</dbReference>
<dbReference type="InterPro" id="IPR012337">
    <property type="entry name" value="RNaseH-like_sf"/>
</dbReference>
<evidence type="ECO:0000256" key="7">
    <source>
        <dbReference type="ARBA" id="ARBA00022771"/>
    </source>
</evidence>
<dbReference type="PROSITE" id="PS51011">
    <property type="entry name" value="ARID"/>
    <property type="match status" value="1"/>
</dbReference>
<dbReference type="GO" id="GO:0000785">
    <property type="term" value="C:chromatin"/>
    <property type="evidence" value="ECO:0007669"/>
    <property type="project" value="TreeGrafter"/>
</dbReference>
<evidence type="ECO:0000313" key="23">
    <source>
        <dbReference type="WBParaSite" id="maker-uti_cns_0002086-snap-gene-0.6-mRNA-1"/>
    </source>
</evidence>
<organism evidence="22 23">
    <name type="scientific">Macrostomum lignano</name>
    <dbReference type="NCBI Taxonomy" id="282301"/>
    <lineage>
        <taxon>Eukaryota</taxon>
        <taxon>Metazoa</taxon>
        <taxon>Spiralia</taxon>
        <taxon>Lophotrochozoa</taxon>
        <taxon>Platyhelminthes</taxon>
        <taxon>Rhabditophora</taxon>
        <taxon>Macrostomorpha</taxon>
        <taxon>Macrostomida</taxon>
        <taxon>Macrostomidae</taxon>
        <taxon>Macrostomum</taxon>
    </lineage>
</organism>
<feature type="compositionally biased region" description="Low complexity" evidence="16">
    <location>
        <begin position="1680"/>
        <end position="1692"/>
    </location>
</feature>
<keyword evidence="6" id="KW-0677">Repeat</keyword>
<evidence type="ECO:0000256" key="16">
    <source>
        <dbReference type="SAM" id="MobiDB-lite"/>
    </source>
</evidence>
<dbReference type="InterPro" id="IPR004198">
    <property type="entry name" value="Znf_C5HC2"/>
</dbReference>
<dbReference type="SMART" id="SM00558">
    <property type="entry name" value="JmjC"/>
    <property type="match status" value="1"/>
</dbReference>
<evidence type="ECO:0000256" key="15">
    <source>
        <dbReference type="PROSITE-ProRule" id="PRU00042"/>
    </source>
</evidence>
<feature type="region of interest" description="Disordered" evidence="16">
    <location>
        <begin position="255"/>
        <end position="276"/>
    </location>
</feature>
<comment type="cofactor">
    <cofactor evidence="1">
        <name>Fe(2+)</name>
        <dbReference type="ChEBI" id="CHEBI:29033"/>
    </cofactor>
</comment>
<dbReference type="GO" id="GO:0003677">
    <property type="term" value="F:DNA binding"/>
    <property type="evidence" value="ECO:0007669"/>
    <property type="project" value="InterPro"/>
</dbReference>
<comment type="subcellular location">
    <subcellularLocation>
        <location evidence="2">Nucleus</location>
    </subcellularLocation>
</comment>
<comment type="similarity">
    <text evidence="3">Belongs to the JARID1 histone demethylase family.</text>
</comment>
<dbReference type="Pfam" id="PF02373">
    <property type="entry name" value="JmjC"/>
    <property type="match status" value="1"/>
</dbReference>
<evidence type="ECO:0000256" key="13">
    <source>
        <dbReference type="ARBA" id="ARBA00023242"/>
    </source>
</evidence>
<evidence type="ECO:0000256" key="3">
    <source>
        <dbReference type="ARBA" id="ARBA00006801"/>
    </source>
</evidence>
<keyword evidence="11" id="KW-0560">Oxidoreductase</keyword>
<evidence type="ECO:0000259" key="21">
    <source>
        <dbReference type="PROSITE" id="PS51184"/>
    </source>
</evidence>
<dbReference type="Gene3D" id="3.30.160.60">
    <property type="entry name" value="Classic Zinc Finger"/>
    <property type="match status" value="1"/>
</dbReference>
<feature type="domain" description="C2H2-type" evidence="18">
    <location>
        <begin position="1590"/>
        <end position="1618"/>
    </location>
</feature>
<comment type="catalytic activity">
    <reaction evidence="14">
        <text>N(6),N(6),N(6)-trimethyl-L-lysyl(4)-[histone H3] + 3 2-oxoglutarate + 3 O2 = L-lysyl(4)-[histone H3] + 3 formaldehyde + 3 succinate + 3 CO2</text>
        <dbReference type="Rhea" id="RHEA:60208"/>
        <dbReference type="Rhea" id="RHEA-COMP:15537"/>
        <dbReference type="Rhea" id="RHEA-COMP:15547"/>
        <dbReference type="ChEBI" id="CHEBI:15379"/>
        <dbReference type="ChEBI" id="CHEBI:16526"/>
        <dbReference type="ChEBI" id="CHEBI:16810"/>
        <dbReference type="ChEBI" id="CHEBI:16842"/>
        <dbReference type="ChEBI" id="CHEBI:29969"/>
        <dbReference type="ChEBI" id="CHEBI:30031"/>
        <dbReference type="ChEBI" id="CHEBI:61961"/>
        <dbReference type="EC" id="1.14.11.67"/>
    </reaction>
</comment>
<feature type="region of interest" description="Disordered" evidence="16">
    <location>
        <begin position="1828"/>
        <end position="1872"/>
    </location>
</feature>
<dbReference type="Proteomes" id="UP000095280">
    <property type="component" value="Unplaced"/>
</dbReference>
<evidence type="ECO:0000256" key="10">
    <source>
        <dbReference type="ARBA" id="ARBA00022964"/>
    </source>
</evidence>
<protein>
    <recommendedName>
        <fullName evidence="4">[histone H3]-trimethyl-L-lysine(4) demethylase</fullName>
        <ecNumber evidence="4">1.14.11.67</ecNumber>
    </recommendedName>
</protein>
<dbReference type="Pfam" id="PF08429">
    <property type="entry name" value="PLU-1"/>
    <property type="match status" value="1"/>
</dbReference>
<dbReference type="Pfam" id="PF21323">
    <property type="entry name" value="KDM5_C-hel"/>
    <property type="match status" value="1"/>
</dbReference>
<evidence type="ECO:0000313" key="22">
    <source>
        <dbReference type="Proteomes" id="UP000095280"/>
    </source>
</evidence>
<dbReference type="CDD" id="cd09276">
    <property type="entry name" value="Rnase_HI_RT_non_LTR"/>
    <property type="match status" value="1"/>
</dbReference>
<dbReference type="InterPro" id="IPR013083">
    <property type="entry name" value="Znf_RING/FYVE/PHD"/>
</dbReference>
<dbReference type="InterPro" id="IPR003349">
    <property type="entry name" value="JmjN"/>
</dbReference>
<evidence type="ECO:0000259" key="18">
    <source>
        <dbReference type="PROSITE" id="PS50157"/>
    </source>
</evidence>
<dbReference type="PANTHER" id="PTHR10694:SF33">
    <property type="entry name" value="LYSINE-SPECIFIC DEMETHYLASE 5"/>
    <property type="match status" value="1"/>
</dbReference>
<reference evidence="23" key="1">
    <citation type="submission" date="2016-11" db="UniProtKB">
        <authorList>
            <consortium name="WormBaseParasite"/>
        </authorList>
    </citation>
    <scope>IDENTIFICATION</scope>
</reference>
<dbReference type="SUPFAM" id="SSF57903">
    <property type="entry name" value="FYVE/PHD zinc finger"/>
    <property type="match status" value="1"/>
</dbReference>
<dbReference type="WBParaSite" id="maker-uti_cns_0002086-snap-gene-0.6-mRNA-1">
    <property type="protein sequence ID" value="maker-uti_cns_0002086-snap-gene-0.6-mRNA-1"/>
    <property type="gene ID" value="maker-uti_cns_0002086-snap-gene-0.6"/>
</dbReference>
<feature type="region of interest" description="Disordered" evidence="16">
    <location>
        <begin position="1636"/>
        <end position="1730"/>
    </location>
</feature>